<reference evidence="2" key="1">
    <citation type="submission" date="2016-04" db="EMBL/GenBank/DDBJ databases">
        <authorList>
            <person name="Evans L.H."/>
            <person name="Alamgir A."/>
            <person name="Owens N."/>
            <person name="Weber N.D."/>
            <person name="Virtaneva K."/>
            <person name="Barbian K."/>
            <person name="Babar A."/>
            <person name="Rosenke K."/>
        </authorList>
    </citation>
    <scope>NUCLEOTIDE SEQUENCE</scope>
    <source>
        <strain evidence="2">86</strain>
    </source>
</reference>
<proteinExistence type="predicted"/>
<dbReference type="SUPFAM" id="SSF109604">
    <property type="entry name" value="HD-domain/PDEase-like"/>
    <property type="match status" value="1"/>
</dbReference>
<evidence type="ECO:0000259" key="1">
    <source>
        <dbReference type="PROSITE" id="PS51831"/>
    </source>
</evidence>
<name>A0A212IUP3_9DELT</name>
<feature type="domain" description="HD" evidence="1">
    <location>
        <begin position="63"/>
        <end position="184"/>
    </location>
</feature>
<dbReference type="SMART" id="SM00471">
    <property type="entry name" value="HDc"/>
    <property type="match status" value="1"/>
</dbReference>
<evidence type="ECO:0000313" key="2">
    <source>
        <dbReference type="EMBL" id="SBV90936.1"/>
    </source>
</evidence>
<dbReference type="PROSITE" id="PS51831">
    <property type="entry name" value="HD"/>
    <property type="match status" value="1"/>
</dbReference>
<gene>
    <name evidence="2" type="ORF">KL86DPRO_10111</name>
</gene>
<dbReference type="GO" id="GO:0016787">
    <property type="term" value="F:hydrolase activity"/>
    <property type="evidence" value="ECO:0007669"/>
    <property type="project" value="UniProtKB-KW"/>
</dbReference>
<dbReference type="Pfam" id="PF01966">
    <property type="entry name" value="HD"/>
    <property type="match status" value="1"/>
</dbReference>
<accession>A0A212IUP3</accession>
<dbReference type="EMBL" id="FLUQ01000001">
    <property type="protein sequence ID" value="SBV90936.1"/>
    <property type="molecule type" value="Genomic_DNA"/>
</dbReference>
<sequence>MSYGTVLIRFAFRAPRRMMPAMNACAAPKHDIPDMEPHFRAFSEYARSFYSGEADHDFHLDLKAEHSRNVFAHARGIADGEEFFLADHGRRSALLLAALYHDLGRFRQYDAYGTFSDAQSVNHAHLSVREMKRLRLLDGEDERVRGLALAGIVLHNRFAVPRSMDADALAVAKAVRDADKLDILRVMAAHLTGEGPVDPVVALGTVASPRVSPAVLAAFSERRLGFYGDMATTTDFKLLVCGWLYDLNYAFSRKTAAGEGYLAAILESLPDTDELAPHVAAYRKDLAAHAA</sequence>
<dbReference type="InterPro" id="IPR003607">
    <property type="entry name" value="HD/PDEase_dom"/>
</dbReference>
<organism evidence="2">
    <name type="scientific">uncultured delta proteobacterium</name>
    <dbReference type="NCBI Taxonomy" id="34034"/>
    <lineage>
        <taxon>Bacteria</taxon>
        <taxon>Deltaproteobacteria</taxon>
        <taxon>environmental samples</taxon>
    </lineage>
</organism>
<protein>
    <submittedName>
        <fullName evidence="2">Metal-dependent phosphohydrolase HD region</fullName>
    </submittedName>
</protein>
<dbReference type="InterPro" id="IPR006674">
    <property type="entry name" value="HD_domain"/>
</dbReference>
<dbReference type="CDD" id="cd00077">
    <property type="entry name" value="HDc"/>
    <property type="match status" value="1"/>
</dbReference>
<dbReference type="Gene3D" id="1.10.3210.10">
    <property type="entry name" value="Hypothetical protein af1432"/>
    <property type="match status" value="1"/>
</dbReference>
<dbReference type="AlphaFoldDB" id="A0A212IUP3"/>
<keyword evidence="2" id="KW-0378">Hydrolase</keyword>